<evidence type="ECO:0000313" key="1">
    <source>
        <dbReference type="EMBL" id="ACR35008.1"/>
    </source>
</evidence>
<sequence length="55" mass="6349">MWRIRSTTRVLYPHSLSYQDTSFTKLPFKAMPALASKMLDLLSPWKSVETRSSST</sequence>
<proteinExistence type="evidence at transcript level"/>
<dbReference type="EMBL" id="BT084655">
    <property type="protein sequence ID" value="ACR35008.1"/>
    <property type="molecule type" value="mRNA"/>
</dbReference>
<name>C4J1F8_MAIZE</name>
<reference evidence="1" key="2">
    <citation type="submission" date="2012-06" db="EMBL/GenBank/DDBJ databases">
        <authorList>
            <person name="Yu Y."/>
            <person name="Currie J."/>
            <person name="Lomeli R."/>
            <person name="Angelova A."/>
            <person name="Collura K."/>
            <person name="Wissotski M."/>
            <person name="Campos D."/>
            <person name="Kudrna D."/>
            <person name="Golser W."/>
            <person name="Ashely E."/>
            <person name="Descour A."/>
            <person name="Fernandes J."/>
            <person name="Soderlund C."/>
            <person name="Walbot V."/>
        </authorList>
    </citation>
    <scope>NUCLEOTIDE SEQUENCE</scope>
    <source>
        <strain evidence="1">B73</strain>
    </source>
</reference>
<reference evidence="1" key="1">
    <citation type="journal article" date="2009" name="PLoS Genet.">
        <title>Sequencing, mapping, and analysis of 27,455 maize full-length cDNAs.</title>
        <authorList>
            <person name="Soderlund C."/>
            <person name="Descour A."/>
            <person name="Kudrna D."/>
            <person name="Bomhoff M."/>
            <person name="Boyd L."/>
            <person name="Currie J."/>
            <person name="Angelova A."/>
            <person name="Collura K."/>
            <person name="Wissotski M."/>
            <person name="Ashley E."/>
            <person name="Morrow D."/>
            <person name="Fernandes J."/>
            <person name="Walbot V."/>
            <person name="Yu Y."/>
        </authorList>
    </citation>
    <scope>NUCLEOTIDE SEQUENCE</scope>
    <source>
        <strain evidence="1">B73</strain>
    </source>
</reference>
<accession>C4J1F8</accession>
<protein>
    <submittedName>
        <fullName evidence="1">Uncharacterized protein</fullName>
    </submittedName>
</protein>
<dbReference type="AlphaFoldDB" id="C4J1F8"/>
<organism evidence="1">
    <name type="scientific">Zea mays</name>
    <name type="common">Maize</name>
    <dbReference type="NCBI Taxonomy" id="4577"/>
    <lineage>
        <taxon>Eukaryota</taxon>
        <taxon>Viridiplantae</taxon>
        <taxon>Streptophyta</taxon>
        <taxon>Embryophyta</taxon>
        <taxon>Tracheophyta</taxon>
        <taxon>Spermatophyta</taxon>
        <taxon>Magnoliopsida</taxon>
        <taxon>Liliopsida</taxon>
        <taxon>Poales</taxon>
        <taxon>Poaceae</taxon>
        <taxon>PACMAD clade</taxon>
        <taxon>Panicoideae</taxon>
        <taxon>Andropogonodae</taxon>
        <taxon>Andropogoneae</taxon>
        <taxon>Tripsacinae</taxon>
        <taxon>Zea</taxon>
    </lineage>
</organism>